<evidence type="ECO:0000313" key="9">
    <source>
        <dbReference type="EMBL" id="QGU01364.1"/>
    </source>
</evidence>
<dbReference type="Pfam" id="PF12804">
    <property type="entry name" value="NTP_transf_3"/>
    <property type="match status" value="1"/>
</dbReference>
<evidence type="ECO:0000256" key="2">
    <source>
        <dbReference type="ARBA" id="ARBA00022679"/>
    </source>
</evidence>
<keyword evidence="1" id="KW-0963">Cytoplasm</keyword>
<gene>
    <name evidence="9" type="ORF">CKALI_02370</name>
</gene>
<reference evidence="10" key="1">
    <citation type="submission" date="2019-11" db="EMBL/GenBank/DDBJ databases">
        <title>Complete genome sequence of Corynebacterium kalinowskii 1959, a novel Corynebacterium species isolated from soil of a small paddock in Vilsendorf, Germany.</title>
        <authorList>
            <person name="Schaffert L."/>
            <person name="Ruwe M."/>
            <person name="Milse J."/>
            <person name="Hanuschka K."/>
            <person name="Ortseifen V."/>
            <person name="Droste J."/>
            <person name="Brandt D."/>
            <person name="Schlueter L."/>
            <person name="Kutter Y."/>
            <person name="Vinke S."/>
            <person name="Viehoefer P."/>
            <person name="Jacob L."/>
            <person name="Luebke N.-C."/>
            <person name="Schulte-Berndt E."/>
            <person name="Hain C."/>
            <person name="Linder M."/>
            <person name="Schmidt P."/>
            <person name="Wollenschlaeger L."/>
            <person name="Luttermann T."/>
            <person name="Thieme E."/>
            <person name="Hassa J."/>
            <person name="Haak M."/>
            <person name="Wittchen M."/>
            <person name="Mentz A."/>
            <person name="Persicke M."/>
            <person name="Busche T."/>
            <person name="Ruckert C."/>
        </authorList>
    </citation>
    <scope>NUCLEOTIDE SEQUENCE [LARGE SCALE GENOMIC DNA]</scope>
    <source>
        <strain evidence="10">1959</strain>
    </source>
</reference>
<dbReference type="KEGG" id="ckw:CKALI_02370"/>
<dbReference type="InterPro" id="IPR029044">
    <property type="entry name" value="Nucleotide-diphossugar_trans"/>
</dbReference>
<organism evidence="9 10">
    <name type="scientific">Corynebacterium kalinowskii</name>
    <dbReference type="NCBI Taxonomy" id="2675216"/>
    <lineage>
        <taxon>Bacteria</taxon>
        <taxon>Bacillati</taxon>
        <taxon>Actinomycetota</taxon>
        <taxon>Actinomycetes</taxon>
        <taxon>Mycobacteriales</taxon>
        <taxon>Corynebacteriaceae</taxon>
        <taxon>Corynebacterium</taxon>
    </lineage>
</organism>
<dbReference type="InterPro" id="IPR025877">
    <property type="entry name" value="MobA-like_NTP_Trfase"/>
</dbReference>
<dbReference type="CDD" id="cd02503">
    <property type="entry name" value="MobA"/>
    <property type="match status" value="1"/>
</dbReference>
<dbReference type="Proteomes" id="UP000427071">
    <property type="component" value="Chromosome"/>
</dbReference>
<accession>A0A6B8VIJ1</accession>
<keyword evidence="3" id="KW-0479">Metal-binding</keyword>
<keyword evidence="6" id="KW-0342">GTP-binding</keyword>
<dbReference type="GO" id="GO:0005525">
    <property type="term" value="F:GTP binding"/>
    <property type="evidence" value="ECO:0007669"/>
    <property type="project" value="UniProtKB-KW"/>
</dbReference>
<sequence>MSLDLIILGGGEARRMGGVDKLAASLHGRRLIDWLLADAAALPARPIVVARPSLELADAIDRTLEDPPFGGPVAGIAAALPLTSAPVVAVVGGDAPLAARVLPQLVAALDASCDGVLARTPDGRDQLLLGAFHRESLLGAVTALDTPRDKSVRALYRSLNLKSVAVPEWTMDADSPADLEKLAGLSGPVVGSDELR</sequence>
<dbReference type="PANTHER" id="PTHR19136:SF81">
    <property type="entry name" value="MOLYBDENUM COFACTOR GUANYLYLTRANSFERASE"/>
    <property type="match status" value="1"/>
</dbReference>
<evidence type="ECO:0000313" key="10">
    <source>
        <dbReference type="Proteomes" id="UP000427071"/>
    </source>
</evidence>
<keyword evidence="10" id="KW-1185">Reference proteome</keyword>
<evidence type="ECO:0000256" key="3">
    <source>
        <dbReference type="ARBA" id="ARBA00022723"/>
    </source>
</evidence>
<dbReference type="PANTHER" id="PTHR19136">
    <property type="entry name" value="MOLYBDENUM COFACTOR GUANYLYLTRANSFERASE"/>
    <property type="match status" value="1"/>
</dbReference>
<dbReference type="RefSeq" id="WP_156191774.1">
    <property type="nucleotide sequence ID" value="NZ_CP046452.1"/>
</dbReference>
<evidence type="ECO:0000256" key="7">
    <source>
        <dbReference type="ARBA" id="ARBA00023150"/>
    </source>
</evidence>
<keyword evidence="4" id="KW-0547">Nucleotide-binding</keyword>
<evidence type="ECO:0000256" key="5">
    <source>
        <dbReference type="ARBA" id="ARBA00022842"/>
    </source>
</evidence>
<dbReference type="GO" id="GO:0046872">
    <property type="term" value="F:metal ion binding"/>
    <property type="evidence" value="ECO:0007669"/>
    <property type="project" value="UniProtKB-KW"/>
</dbReference>
<dbReference type="GO" id="GO:0006777">
    <property type="term" value="P:Mo-molybdopterin cofactor biosynthetic process"/>
    <property type="evidence" value="ECO:0007669"/>
    <property type="project" value="UniProtKB-KW"/>
</dbReference>
<keyword evidence="5" id="KW-0460">Magnesium</keyword>
<evidence type="ECO:0000256" key="6">
    <source>
        <dbReference type="ARBA" id="ARBA00023134"/>
    </source>
</evidence>
<proteinExistence type="predicted"/>
<name>A0A6B8VIJ1_9CORY</name>
<dbReference type="Gene3D" id="3.90.550.10">
    <property type="entry name" value="Spore Coat Polysaccharide Biosynthesis Protein SpsA, Chain A"/>
    <property type="match status" value="1"/>
</dbReference>
<feature type="domain" description="MobA-like NTP transferase" evidence="8">
    <location>
        <begin position="6"/>
        <end position="159"/>
    </location>
</feature>
<dbReference type="SUPFAM" id="SSF53448">
    <property type="entry name" value="Nucleotide-diphospho-sugar transferases"/>
    <property type="match status" value="1"/>
</dbReference>
<dbReference type="AlphaFoldDB" id="A0A6B8VIJ1"/>
<evidence type="ECO:0000259" key="8">
    <source>
        <dbReference type="Pfam" id="PF12804"/>
    </source>
</evidence>
<dbReference type="InterPro" id="IPR013482">
    <property type="entry name" value="Molybde_CF_guanTrfase"/>
</dbReference>
<keyword evidence="7" id="KW-0501">Molybdenum cofactor biosynthesis</keyword>
<dbReference type="EMBL" id="CP046452">
    <property type="protein sequence ID" value="QGU01364.1"/>
    <property type="molecule type" value="Genomic_DNA"/>
</dbReference>
<keyword evidence="2" id="KW-0808">Transferase</keyword>
<evidence type="ECO:0000256" key="1">
    <source>
        <dbReference type="ARBA" id="ARBA00022490"/>
    </source>
</evidence>
<evidence type="ECO:0000256" key="4">
    <source>
        <dbReference type="ARBA" id="ARBA00022741"/>
    </source>
</evidence>
<protein>
    <submittedName>
        <fullName evidence="9">Molybdopterin-guanine dinucleotide biosynthesis protein MobA</fullName>
    </submittedName>
</protein>
<dbReference type="GO" id="GO:0016779">
    <property type="term" value="F:nucleotidyltransferase activity"/>
    <property type="evidence" value="ECO:0007669"/>
    <property type="project" value="UniProtKB-ARBA"/>
</dbReference>